<dbReference type="Proteomes" id="UP000887576">
    <property type="component" value="Unplaced"/>
</dbReference>
<proteinExistence type="predicted"/>
<sequence>MPSFSGKVVIITGSSSGIGQSAAILFAKAGASLTIHGRSEEKLNETVKLIEKNGGDKTKVLIVIGEITDEKTQKSLIDKTIQKYGRLDVLVNNAGIAMKDGASPRCLENYDYVFNVNVRSPIALTELAIPHLEKTKGNVVNVSSIAAQKTVPMLPFYAMSKAALDHFARNYAVILAPQGIRVNNLSPGATDTDFTTRHGISQENYEKIKTNYVNTIPLHRFATSDEMADFLVFMASYKASFMTGQIVSVDGGSLVYSPMPTAI</sequence>
<dbReference type="WBParaSite" id="JU765_v2.g1882.t1">
    <property type="protein sequence ID" value="JU765_v2.g1882.t1"/>
    <property type="gene ID" value="JU765_v2.g1882"/>
</dbReference>
<evidence type="ECO:0000313" key="1">
    <source>
        <dbReference type="Proteomes" id="UP000887576"/>
    </source>
</evidence>
<name>A0AC34QS51_9BILA</name>
<reference evidence="2" key="1">
    <citation type="submission" date="2022-11" db="UniProtKB">
        <authorList>
            <consortium name="WormBaseParasite"/>
        </authorList>
    </citation>
    <scope>IDENTIFICATION</scope>
</reference>
<organism evidence="1 2">
    <name type="scientific">Panagrolaimus sp. JU765</name>
    <dbReference type="NCBI Taxonomy" id="591449"/>
    <lineage>
        <taxon>Eukaryota</taxon>
        <taxon>Metazoa</taxon>
        <taxon>Ecdysozoa</taxon>
        <taxon>Nematoda</taxon>
        <taxon>Chromadorea</taxon>
        <taxon>Rhabditida</taxon>
        <taxon>Tylenchina</taxon>
        <taxon>Panagrolaimomorpha</taxon>
        <taxon>Panagrolaimoidea</taxon>
        <taxon>Panagrolaimidae</taxon>
        <taxon>Panagrolaimus</taxon>
    </lineage>
</organism>
<protein>
    <submittedName>
        <fullName evidence="2">Uncharacterized protein</fullName>
    </submittedName>
</protein>
<evidence type="ECO:0000313" key="2">
    <source>
        <dbReference type="WBParaSite" id="JU765_v2.g1882.t1"/>
    </source>
</evidence>
<accession>A0AC34QS51</accession>